<dbReference type="EMBL" id="CALSDN010000005">
    <property type="protein sequence ID" value="CAH6721123.1"/>
    <property type="molecule type" value="Genomic_DNA"/>
</dbReference>
<gene>
    <name evidence="1" type="ORF">CLIB1444_05S04082</name>
</gene>
<proteinExistence type="predicted"/>
<comment type="caution">
    <text evidence="1">The sequence shown here is derived from an EMBL/GenBank/DDBJ whole genome shotgun (WGS) entry which is preliminary data.</text>
</comment>
<organism evidence="1 2">
    <name type="scientific">[Candida] jaroonii</name>
    <dbReference type="NCBI Taxonomy" id="467808"/>
    <lineage>
        <taxon>Eukaryota</taxon>
        <taxon>Fungi</taxon>
        <taxon>Dikarya</taxon>
        <taxon>Ascomycota</taxon>
        <taxon>Saccharomycotina</taxon>
        <taxon>Pichiomycetes</taxon>
        <taxon>Debaryomycetaceae</taxon>
        <taxon>Yamadazyma</taxon>
    </lineage>
</organism>
<evidence type="ECO:0000313" key="1">
    <source>
        <dbReference type="EMBL" id="CAH6721123.1"/>
    </source>
</evidence>
<name>A0ACA9Y7Y8_9ASCO</name>
<sequence length="878" mass="100896">MAQYIELSNLEESDSKFNDDQIRLVLLRLGQISDEEYNLRHENFITPNSQFIISKIEVTTVDEALGILRNTLAEHNGDVNYPLEDYYFIERLIQSQTRQDSLERDEDEPHEEAEKELFIKPYLNIIDWSLQVRLEACMVAYHSPYPEIRALTDPFDDTSMPVDTLRVYIIGLFWTFVGSIINNFFIHRMPSINLGSHTIQLLLLPSGKLWERLVPMNYNIRILGRDYDLNPGPWNYKEMMLSSIIYGCSAGTPYAIYNIMVMKLDKFYGLKWVTLTYQIILTLSTQFLGFGFAGVMRKVCIYPVKSLWPTILPTIALNRALTQKDSKQSDLNGWKISQYSFFFVVFSASFLYNWLPSFFFKTLSTFNWITWFAPDSLLLANITGSNIGLGFNPLPSFDWNVLNAGACLTIPFYTYLNQYFGSLVAFFTILILYYTNNRWTGYLPINTNELFNNRGEIYKVHSILNDKNQFDKGKYQEIGPPYFSAANLVVYGAYFALYPFAILYQFLSEWSSVKSSFKNVGETLFDSFRFKSSNVYGKFINDPHCRMMSKYEEVPDWWFTAILVISTFLGILGVWLYPVETPIWGIFFTVAINFIFLIPLTAITSVTGFSFGLNVLVELIVGYAIPNSGLALITLKSYGTNIDHQAANYITDQKLAHYAKIPPRAIFKGQILSTLLSVVISLIIVNWQINNVEDLCEHHQKDKLSCPGANTYFYSSVQYGVIGPYKVFNGVYPILKYCFLIGVLLVPICLLFKQYGPKKITRIFNPTVIIGGFLFYAPYNLSYYTGGLYLSYYFMYHLKTNYTAWWEKYNYVLTSALSAGVAFSALVIFMVKNEGIKLDWWGNSLSNMGIEGDNGGLNWLQPTNAPEGYFGLRKDQYP</sequence>
<accession>A0ACA9Y7Y8</accession>
<protein>
    <submittedName>
        <fullName evidence="1">Oligopeptide transporter 2</fullName>
    </submittedName>
</protein>
<evidence type="ECO:0000313" key="2">
    <source>
        <dbReference type="Proteomes" id="UP001152531"/>
    </source>
</evidence>
<reference evidence="1" key="1">
    <citation type="submission" date="2022-06" db="EMBL/GenBank/DDBJ databases">
        <authorList>
            <person name="Legras J.-L."/>
            <person name="Devillers H."/>
            <person name="Grondin C."/>
        </authorList>
    </citation>
    <scope>NUCLEOTIDE SEQUENCE</scope>
    <source>
        <strain evidence="1">CLIB 1444</strain>
    </source>
</reference>
<dbReference type="Proteomes" id="UP001152531">
    <property type="component" value="Unassembled WGS sequence"/>
</dbReference>
<keyword evidence="2" id="KW-1185">Reference proteome</keyword>